<dbReference type="PROSITE" id="PS51184">
    <property type="entry name" value="JMJC"/>
    <property type="match status" value="1"/>
</dbReference>
<dbReference type="Proteomes" id="UP001207654">
    <property type="component" value="Unassembled WGS sequence"/>
</dbReference>
<keyword evidence="7" id="KW-1185">Reference proteome</keyword>
<organism evidence="6 7">
    <name type="scientific">Archangium lansingense</name>
    <dbReference type="NCBI Taxonomy" id="2995310"/>
    <lineage>
        <taxon>Bacteria</taxon>
        <taxon>Pseudomonadati</taxon>
        <taxon>Myxococcota</taxon>
        <taxon>Myxococcia</taxon>
        <taxon>Myxococcales</taxon>
        <taxon>Cystobacterineae</taxon>
        <taxon>Archangiaceae</taxon>
        <taxon>Archangium</taxon>
    </lineage>
</organism>
<dbReference type="PANTHER" id="PTHR12461:SF106">
    <property type="entry name" value="BIFUNCTIONAL PEPTIDASE AND ARGINYL-HYDROXYLASE JMJD5"/>
    <property type="match status" value="1"/>
</dbReference>
<dbReference type="InterPro" id="IPR041667">
    <property type="entry name" value="Cupin_8"/>
</dbReference>
<gene>
    <name evidence="6" type="ORF">OV287_31480</name>
</gene>
<dbReference type="Pfam" id="PF13621">
    <property type="entry name" value="Cupin_8"/>
    <property type="match status" value="1"/>
</dbReference>
<evidence type="ECO:0000313" key="7">
    <source>
        <dbReference type="Proteomes" id="UP001207654"/>
    </source>
</evidence>
<dbReference type="SUPFAM" id="SSF51197">
    <property type="entry name" value="Clavaminate synthase-like"/>
    <property type="match status" value="1"/>
</dbReference>
<feature type="domain" description="JmjC" evidence="5">
    <location>
        <begin position="120"/>
        <end position="270"/>
    </location>
</feature>
<keyword evidence="4" id="KW-0408">Iron</keyword>
<accession>A0ABT4ABD4</accession>
<evidence type="ECO:0000256" key="2">
    <source>
        <dbReference type="ARBA" id="ARBA00022723"/>
    </source>
</evidence>
<reference evidence="6 7" key="1">
    <citation type="submission" date="2022-11" db="EMBL/GenBank/DDBJ databases">
        <title>Minimal conservation of predation-associated metabolite biosynthetic gene clusters underscores biosynthetic potential of Myxococcota including descriptions for ten novel species: Archangium lansinium sp. nov., Myxococcus landrumus sp. nov., Nannocystis bai.</title>
        <authorList>
            <person name="Ahearne A."/>
            <person name="Stevens C."/>
            <person name="Phillips K."/>
        </authorList>
    </citation>
    <scope>NUCLEOTIDE SEQUENCE [LARGE SCALE GENOMIC DNA]</scope>
    <source>
        <strain evidence="6 7">MIWBW</strain>
    </source>
</reference>
<keyword evidence="3" id="KW-0560">Oxidoreductase</keyword>
<dbReference type="RefSeq" id="WP_267537748.1">
    <property type="nucleotide sequence ID" value="NZ_JAPNKA010000001.1"/>
</dbReference>
<dbReference type="InterPro" id="IPR003347">
    <property type="entry name" value="JmjC_dom"/>
</dbReference>
<proteinExistence type="predicted"/>
<dbReference type="PANTHER" id="PTHR12461">
    <property type="entry name" value="HYPOXIA-INDUCIBLE FACTOR 1 ALPHA INHIBITOR-RELATED"/>
    <property type="match status" value="1"/>
</dbReference>
<evidence type="ECO:0000256" key="1">
    <source>
        <dbReference type="ARBA" id="ARBA00001954"/>
    </source>
</evidence>
<evidence type="ECO:0000256" key="4">
    <source>
        <dbReference type="ARBA" id="ARBA00023004"/>
    </source>
</evidence>
<dbReference type="EMBL" id="JAPNKA010000001">
    <property type="protein sequence ID" value="MCY1078992.1"/>
    <property type="molecule type" value="Genomic_DNA"/>
</dbReference>
<evidence type="ECO:0000256" key="3">
    <source>
        <dbReference type="ARBA" id="ARBA00023002"/>
    </source>
</evidence>
<comment type="caution">
    <text evidence="6">The sequence shown here is derived from an EMBL/GenBank/DDBJ whole genome shotgun (WGS) entry which is preliminary data.</text>
</comment>
<evidence type="ECO:0000259" key="5">
    <source>
        <dbReference type="PROSITE" id="PS51184"/>
    </source>
</evidence>
<sequence length="291" mass="33439">MSTSAATKRAEPTKTLERIPMMSRQEFYSTIGSLEKPVIFVDAMKDWPSTKKWTADWFRTAHGDATVTVEWLKYTEDAQSQTGVKRAGTVRKMKLREYVDSLQEKNTPDVGYLIGKDMYAVLPELLNDLRFPDYASEKRMTEQLFFMGPPGTFTQLHLDRAHNLHAQIVGSKRWQLYSPARDAQLRPMKLDFVWSVVSQYDLAPSGGNPDVLPNNVEPDYDFVLEAGEILYIPYGWWHRVLTVDTSISTNLWWWTWSMLGRIGPVLVPSLAQSFIKGLKKKSIRRGYYGES</sequence>
<keyword evidence="2" id="KW-0479">Metal-binding</keyword>
<comment type="cofactor">
    <cofactor evidence="1">
        <name>Fe(2+)</name>
        <dbReference type="ChEBI" id="CHEBI:29033"/>
    </cofactor>
</comment>
<dbReference type="SMART" id="SM00558">
    <property type="entry name" value="JmjC"/>
    <property type="match status" value="1"/>
</dbReference>
<name>A0ABT4ABD4_9BACT</name>
<evidence type="ECO:0000313" key="6">
    <source>
        <dbReference type="EMBL" id="MCY1078992.1"/>
    </source>
</evidence>
<protein>
    <submittedName>
        <fullName evidence="6">Cupin-like domain-containing protein</fullName>
    </submittedName>
</protein>
<dbReference type="Gene3D" id="2.60.120.650">
    <property type="entry name" value="Cupin"/>
    <property type="match status" value="1"/>
</dbReference>